<keyword evidence="5 7" id="KW-0472">Membrane</keyword>
<dbReference type="OrthoDB" id="9793166at2"/>
<dbReference type="InterPro" id="IPR050250">
    <property type="entry name" value="Macrolide_Exporter_MacB"/>
</dbReference>
<feature type="transmembrane region" description="Helical" evidence="7">
    <location>
        <begin position="317"/>
        <end position="342"/>
    </location>
</feature>
<sequence length="826" mass="89818">MKSYYSLAPKEIWTQKVTWVLVLIAITLSTMMTTVVGQSIGILDAMRGQQAAYLNGNRYATLHQLTKEQADALSNDSRLSYIGKVIAMGISDIPNSTISLQLREYEGGALTAYQGISQLEKGRLPENAGEIALPQDVLSLLHFEGDIGDTISLNIHISLLRDTVVPYEYSHDFVLTGILKANYVGYVSGTATGIVGAGSAKILLPEKYQIYSVDLRTTGKRTFQSTIDDLMQIYSIPEYCIQYNDVLLSAIRIDYRANKEAGADSGFSFMLVAGLLIGALVLFAAGLVIYNILKIAVTKRVKEYGTLRAMGAERGKLYTIVSLQLAILCSIGIPVGAILGILSAKGITTAATGLFSPELFMAGSKDEVTALIGENAGGKILPLIISAAISLFFAFVAAMPAARYAAKVSPTMAMSGQVVNIKRRNRKTGRIRSFEAFYARMNMKRNRGRTIITILSLVMSITVFVALQSFSGLLDTSASIQQMHLGDYSITNITAGFSPKAVESLKSTSSVSALSTLKYSLYIPDKTGNIPDIETSFSLQPGETLHIAGIDEQRIYSQIPSLSQQDLQSIKDGRACFIKNPVPMSYGDTRITNTAIKAGETILVNGKPLRVVGELSNPITMENEGFTNGVQIIVYDTVYDQITGKSNYTEIYLTISEVANREMVEQTIQSICEQTGGIYLSYENTDQQLRESYERIRLLAWGLILFVGLIGILNIINTVYTNIHTRVTEIGVQRAIGMSAGSLYKTFLWEGAYYGIIAAVIGSIGGYISTIFVNAAATDTVQLVSIPVLSITEATLFSIVACLMATCIPLKKIAKMNIVESIERVE</sequence>
<feature type="transmembrane region" description="Helical" evidence="7">
    <location>
        <begin position="267"/>
        <end position="293"/>
    </location>
</feature>
<keyword evidence="10" id="KW-1185">Reference proteome</keyword>
<feature type="transmembrane region" description="Helical" evidence="7">
    <location>
        <begin position="380"/>
        <end position="402"/>
    </location>
</feature>
<dbReference type="PANTHER" id="PTHR30572">
    <property type="entry name" value="MEMBRANE COMPONENT OF TRANSPORTER-RELATED"/>
    <property type="match status" value="1"/>
</dbReference>
<dbReference type="AlphaFoldDB" id="A0A1I5FN49"/>
<evidence type="ECO:0000256" key="3">
    <source>
        <dbReference type="ARBA" id="ARBA00022692"/>
    </source>
</evidence>
<dbReference type="STRING" id="1527.SAMN04489757_11515"/>
<organism evidence="9 10">
    <name type="scientific">Anaerocolumna aminovalerica</name>
    <dbReference type="NCBI Taxonomy" id="1527"/>
    <lineage>
        <taxon>Bacteria</taxon>
        <taxon>Bacillati</taxon>
        <taxon>Bacillota</taxon>
        <taxon>Clostridia</taxon>
        <taxon>Lachnospirales</taxon>
        <taxon>Lachnospiraceae</taxon>
        <taxon>Anaerocolumna</taxon>
    </lineage>
</organism>
<evidence type="ECO:0000313" key="10">
    <source>
        <dbReference type="Proteomes" id="UP000198806"/>
    </source>
</evidence>
<dbReference type="InterPro" id="IPR003838">
    <property type="entry name" value="ABC3_permease_C"/>
</dbReference>
<dbReference type="PANTHER" id="PTHR30572:SF4">
    <property type="entry name" value="ABC TRANSPORTER PERMEASE YTRF"/>
    <property type="match status" value="1"/>
</dbReference>
<evidence type="ECO:0000256" key="2">
    <source>
        <dbReference type="ARBA" id="ARBA00022475"/>
    </source>
</evidence>
<keyword evidence="4 7" id="KW-1133">Transmembrane helix</keyword>
<accession>A0A1I5FN49</accession>
<protein>
    <submittedName>
        <fullName evidence="9">MacB-like core domain-containing protein</fullName>
    </submittedName>
</protein>
<name>A0A1I5FN49_9FIRM</name>
<evidence type="ECO:0000259" key="8">
    <source>
        <dbReference type="Pfam" id="PF02687"/>
    </source>
</evidence>
<reference evidence="9 10" key="1">
    <citation type="submission" date="2016-10" db="EMBL/GenBank/DDBJ databases">
        <authorList>
            <person name="de Groot N.N."/>
        </authorList>
    </citation>
    <scope>NUCLEOTIDE SEQUENCE [LARGE SCALE GENOMIC DNA]</scope>
    <source>
        <strain evidence="9 10">DSM 1283</strain>
    </source>
</reference>
<feature type="domain" description="ABC3 transporter permease C-terminal" evidence="8">
    <location>
        <begin position="703"/>
        <end position="818"/>
    </location>
</feature>
<dbReference type="GO" id="GO:0005886">
    <property type="term" value="C:plasma membrane"/>
    <property type="evidence" value="ECO:0007669"/>
    <property type="project" value="UniProtKB-SubCell"/>
</dbReference>
<gene>
    <name evidence="9" type="ORF">SAMN04489757_11515</name>
</gene>
<feature type="transmembrane region" description="Helical" evidence="7">
    <location>
        <begin position="698"/>
        <end position="716"/>
    </location>
</feature>
<evidence type="ECO:0000256" key="5">
    <source>
        <dbReference type="ARBA" id="ARBA00023136"/>
    </source>
</evidence>
<feature type="domain" description="ABC3 transporter permease C-terminal" evidence="8">
    <location>
        <begin position="276"/>
        <end position="410"/>
    </location>
</feature>
<comment type="subcellular location">
    <subcellularLocation>
        <location evidence="1">Cell membrane</location>
        <topology evidence="1">Multi-pass membrane protein</topology>
    </subcellularLocation>
</comment>
<keyword evidence="3 7" id="KW-0812">Transmembrane</keyword>
<evidence type="ECO:0000313" key="9">
    <source>
        <dbReference type="EMBL" id="SFO25165.1"/>
    </source>
</evidence>
<evidence type="ECO:0000256" key="4">
    <source>
        <dbReference type="ARBA" id="ARBA00022989"/>
    </source>
</evidence>
<dbReference type="EMBL" id="FOWD01000015">
    <property type="protein sequence ID" value="SFO25165.1"/>
    <property type="molecule type" value="Genomic_DNA"/>
</dbReference>
<dbReference type="RefSeq" id="WP_091686563.1">
    <property type="nucleotide sequence ID" value="NZ_BAABFM010000024.1"/>
</dbReference>
<comment type="similarity">
    <text evidence="6">Belongs to the ABC-4 integral membrane protein family.</text>
</comment>
<proteinExistence type="inferred from homology"/>
<evidence type="ECO:0000256" key="1">
    <source>
        <dbReference type="ARBA" id="ARBA00004651"/>
    </source>
</evidence>
<feature type="transmembrane region" description="Helical" evidence="7">
    <location>
        <begin position="783"/>
        <end position="808"/>
    </location>
</feature>
<dbReference type="Proteomes" id="UP000198806">
    <property type="component" value="Unassembled WGS sequence"/>
</dbReference>
<dbReference type="GO" id="GO:0022857">
    <property type="term" value="F:transmembrane transporter activity"/>
    <property type="evidence" value="ECO:0007669"/>
    <property type="project" value="TreeGrafter"/>
</dbReference>
<feature type="transmembrane region" description="Helical" evidence="7">
    <location>
        <begin position="752"/>
        <end position="777"/>
    </location>
</feature>
<evidence type="ECO:0000256" key="6">
    <source>
        <dbReference type="ARBA" id="ARBA00038076"/>
    </source>
</evidence>
<keyword evidence="2" id="KW-1003">Cell membrane</keyword>
<evidence type="ECO:0000256" key="7">
    <source>
        <dbReference type="SAM" id="Phobius"/>
    </source>
</evidence>
<feature type="transmembrane region" description="Helical" evidence="7">
    <location>
        <begin position="450"/>
        <end position="474"/>
    </location>
</feature>
<dbReference type="Pfam" id="PF02687">
    <property type="entry name" value="FtsX"/>
    <property type="match status" value="2"/>
</dbReference>